<protein>
    <submittedName>
        <fullName evidence="2">Uncharacterized protein</fullName>
    </submittedName>
</protein>
<evidence type="ECO:0000313" key="3">
    <source>
        <dbReference type="Proteomes" id="UP000325440"/>
    </source>
</evidence>
<gene>
    <name evidence="2" type="ORF">CINCED_3A024027</name>
</gene>
<accession>A0A5E4NLI4</accession>
<organism evidence="2 3">
    <name type="scientific">Cinara cedri</name>
    <dbReference type="NCBI Taxonomy" id="506608"/>
    <lineage>
        <taxon>Eukaryota</taxon>
        <taxon>Metazoa</taxon>
        <taxon>Ecdysozoa</taxon>
        <taxon>Arthropoda</taxon>
        <taxon>Hexapoda</taxon>
        <taxon>Insecta</taxon>
        <taxon>Pterygota</taxon>
        <taxon>Neoptera</taxon>
        <taxon>Paraneoptera</taxon>
        <taxon>Hemiptera</taxon>
        <taxon>Sternorrhyncha</taxon>
        <taxon>Aphidomorpha</taxon>
        <taxon>Aphidoidea</taxon>
        <taxon>Aphididae</taxon>
        <taxon>Lachninae</taxon>
        <taxon>Cinara</taxon>
    </lineage>
</organism>
<sequence length="543" mass="63741">MDKDLINLKKWFNNLGLEVDGSVEDEVLKKLVPPQRRDMWRNIIKHVLPKEEVELIKKSILLHKLQKRQKPLMAKVECDDDYTNALKYEELVTKLNSIQKDIVIAEANNTKIKDEINEKMQYKKNLMKNIELKQNKCYLTKYQTEYYEKFIEQFEELSNMCIHFSPETNEVLTKTDYEDSLIKCLTEVDEIKQSGKMIESIQIGKKLSNFIFASTSEKCPAILLQTIEDNLMKHINESNDIITQAKEIVECNGDSENVFNESLGNIFQIQLELKSKLSSSVTEKKNTINHLKNTTQRVKNEIISQFKLRNITCSGDELLAFQKNVEESLRFVIKNTIDSYDDSKTIQFQENKVFQKESFKMIDDILKKTNDLNDEIFQKKVSVCNMLKELYNKKSDFGLMDVKNDMHKLYVTYMDKIDNSYPINKTITSIDNFAFVVENTPKLITDPKPNTIYFWNLKVLKHYSKTIEILSEVMSKFEQFHKVKSTENILNLIEQKENVRKKEFNNILSQMENNILELDIIIENCELTAAMVLTKRLQHLFEK</sequence>
<dbReference type="Proteomes" id="UP000325440">
    <property type="component" value="Unassembled WGS sequence"/>
</dbReference>
<name>A0A5E4NLI4_9HEMI</name>
<keyword evidence="3" id="KW-1185">Reference proteome</keyword>
<dbReference type="OrthoDB" id="8047450at2759"/>
<proteinExistence type="predicted"/>
<feature type="coiled-coil region" evidence="1">
    <location>
        <begin position="88"/>
        <end position="115"/>
    </location>
</feature>
<dbReference type="AlphaFoldDB" id="A0A5E4NLI4"/>
<reference evidence="2 3" key="1">
    <citation type="submission" date="2019-08" db="EMBL/GenBank/DDBJ databases">
        <authorList>
            <person name="Alioto T."/>
            <person name="Alioto T."/>
            <person name="Gomez Garrido J."/>
        </authorList>
    </citation>
    <scope>NUCLEOTIDE SEQUENCE [LARGE SCALE GENOMIC DNA]</scope>
</reference>
<evidence type="ECO:0000313" key="2">
    <source>
        <dbReference type="EMBL" id="VVC44646.1"/>
    </source>
</evidence>
<keyword evidence="1" id="KW-0175">Coiled coil</keyword>
<evidence type="ECO:0000256" key="1">
    <source>
        <dbReference type="SAM" id="Coils"/>
    </source>
</evidence>
<dbReference type="EMBL" id="CABPRJ010002384">
    <property type="protein sequence ID" value="VVC44646.1"/>
    <property type="molecule type" value="Genomic_DNA"/>
</dbReference>